<dbReference type="SUPFAM" id="SSF56762">
    <property type="entry name" value="HydB/Nqo4-like"/>
    <property type="match status" value="1"/>
</dbReference>
<sequence length="63" mass="6904">MLVQSALTRGRTSDAELARLCERAIRNHDPCISCSAHFLDLDIERVSGRSPGPDGRETTVQPP</sequence>
<dbReference type="Proteomes" id="UP001501532">
    <property type="component" value="Unassembled WGS sequence"/>
</dbReference>
<dbReference type="EMBL" id="BAAAUF010000022">
    <property type="protein sequence ID" value="GAA3047308.1"/>
    <property type="molecule type" value="Genomic_DNA"/>
</dbReference>
<evidence type="ECO:0000313" key="2">
    <source>
        <dbReference type="Proteomes" id="UP001501532"/>
    </source>
</evidence>
<dbReference type="Gene3D" id="1.10.645.10">
    <property type="entry name" value="Cytochrome-c3 Hydrogenase, chain B"/>
    <property type="match status" value="1"/>
</dbReference>
<organism evidence="1 2">
    <name type="scientific">Streptomyces glomeratus</name>
    <dbReference type="NCBI Taxonomy" id="284452"/>
    <lineage>
        <taxon>Bacteria</taxon>
        <taxon>Bacillati</taxon>
        <taxon>Actinomycetota</taxon>
        <taxon>Actinomycetes</taxon>
        <taxon>Kitasatosporales</taxon>
        <taxon>Streptomycetaceae</taxon>
        <taxon>Streptomyces</taxon>
    </lineage>
</organism>
<protein>
    <submittedName>
        <fullName evidence="1">Uncharacterized protein</fullName>
    </submittedName>
</protein>
<name>A0ABP6LJD0_9ACTN</name>
<proteinExistence type="predicted"/>
<accession>A0ABP6LJD0</accession>
<keyword evidence="2" id="KW-1185">Reference proteome</keyword>
<comment type="caution">
    <text evidence="1">The sequence shown here is derived from an EMBL/GenBank/DDBJ whole genome shotgun (WGS) entry which is preliminary data.</text>
</comment>
<dbReference type="InterPro" id="IPR029014">
    <property type="entry name" value="NiFe-Hase_large"/>
</dbReference>
<reference evidence="2" key="1">
    <citation type="journal article" date="2019" name="Int. J. Syst. Evol. Microbiol.">
        <title>The Global Catalogue of Microorganisms (GCM) 10K type strain sequencing project: providing services to taxonomists for standard genome sequencing and annotation.</title>
        <authorList>
            <consortium name="The Broad Institute Genomics Platform"/>
            <consortium name="The Broad Institute Genome Sequencing Center for Infectious Disease"/>
            <person name="Wu L."/>
            <person name="Ma J."/>
        </authorList>
    </citation>
    <scope>NUCLEOTIDE SEQUENCE [LARGE SCALE GENOMIC DNA]</scope>
    <source>
        <strain evidence="2">JCM 9091</strain>
    </source>
</reference>
<evidence type="ECO:0000313" key="1">
    <source>
        <dbReference type="EMBL" id="GAA3047308.1"/>
    </source>
</evidence>
<gene>
    <name evidence="1" type="ORF">GCM10010448_32820</name>
</gene>